<gene>
    <name evidence="2" type="ORF">THAOC_18277</name>
</gene>
<feature type="region of interest" description="Disordered" evidence="1">
    <location>
        <begin position="56"/>
        <end position="181"/>
    </location>
</feature>
<feature type="compositionally biased region" description="Polar residues" evidence="1">
    <location>
        <begin position="1"/>
        <end position="10"/>
    </location>
</feature>
<feature type="region of interest" description="Disordered" evidence="1">
    <location>
        <begin position="1"/>
        <end position="43"/>
    </location>
</feature>
<keyword evidence="3" id="KW-1185">Reference proteome</keyword>
<feature type="compositionally biased region" description="Basic residues" evidence="1">
    <location>
        <begin position="152"/>
        <end position="168"/>
    </location>
</feature>
<evidence type="ECO:0000313" key="2">
    <source>
        <dbReference type="EMBL" id="EJK61271.1"/>
    </source>
</evidence>
<feature type="compositionally biased region" description="Basic and acidic residues" evidence="1">
    <location>
        <begin position="56"/>
        <end position="86"/>
    </location>
</feature>
<dbReference type="AlphaFoldDB" id="K0SJV3"/>
<proteinExistence type="predicted"/>
<name>K0SJV3_THAOC</name>
<dbReference type="EMBL" id="AGNL01020230">
    <property type="protein sequence ID" value="EJK61271.1"/>
    <property type="molecule type" value="Genomic_DNA"/>
</dbReference>
<feature type="compositionally biased region" description="Polar residues" evidence="1">
    <location>
        <begin position="24"/>
        <end position="38"/>
    </location>
</feature>
<accession>K0SJV3</accession>
<evidence type="ECO:0000256" key="1">
    <source>
        <dbReference type="SAM" id="MobiDB-lite"/>
    </source>
</evidence>
<comment type="caution">
    <text evidence="2">The sequence shown here is derived from an EMBL/GenBank/DDBJ whole genome shotgun (WGS) entry which is preliminary data.</text>
</comment>
<reference evidence="2 3" key="1">
    <citation type="journal article" date="2012" name="Genome Biol.">
        <title>Genome and low-iron response of an oceanic diatom adapted to chronic iron limitation.</title>
        <authorList>
            <person name="Lommer M."/>
            <person name="Specht M."/>
            <person name="Roy A.S."/>
            <person name="Kraemer L."/>
            <person name="Andreson R."/>
            <person name="Gutowska M.A."/>
            <person name="Wolf J."/>
            <person name="Bergner S.V."/>
            <person name="Schilhabel M.B."/>
            <person name="Klostermeier U.C."/>
            <person name="Beiko R.G."/>
            <person name="Rosenstiel P."/>
            <person name="Hippler M."/>
            <person name="Laroche J."/>
        </authorList>
    </citation>
    <scope>NUCLEOTIDE SEQUENCE [LARGE SCALE GENOMIC DNA]</scope>
    <source>
        <strain evidence="2 3">CCMP1005</strain>
    </source>
</reference>
<protein>
    <submittedName>
        <fullName evidence="2">Uncharacterized protein</fullName>
    </submittedName>
</protein>
<evidence type="ECO:0000313" key="3">
    <source>
        <dbReference type="Proteomes" id="UP000266841"/>
    </source>
</evidence>
<organism evidence="2 3">
    <name type="scientific">Thalassiosira oceanica</name>
    <name type="common">Marine diatom</name>
    <dbReference type="NCBI Taxonomy" id="159749"/>
    <lineage>
        <taxon>Eukaryota</taxon>
        <taxon>Sar</taxon>
        <taxon>Stramenopiles</taxon>
        <taxon>Ochrophyta</taxon>
        <taxon>Bacillariophyta</taxon>
        <taxon>Coscinodiscophyceae</taxon>
        <taxon>Thalassiosirophycidae</taxon>
        <taxon>Thalassiosirales</taxon>
        <taxon>Thalassiosiraceae</taxon>
        <taxon>Thalassiosira</taxon>
    </lineage>
</organism>
<dbReference type="Proteomes" id="UP000266841">
    <property type="component" value="Unassembled WGS sequence"/>
</dbReference>
<sequence length="181" mass="20032">MSCGPNSTRSSEWDEKQLLPVVLTSRSTRDTQPANRGTSKIFEGGRKLARRLALRVDDSRKAPIESTTREEEVHTGHVGKNVDQRSSHGGLAEENTPRADAAVAGARQLRMPRRRSFPGPVAKKGQDKRRGRVASVSPNGGDYARRTTTASKYRRGPCRGHSRRRHTQRGGGARPDDRSRI</sequence>